<dbReference type="CDD" id="cd02440">
    <property type="entry name" value="AdoMet_MTases"/>
    <property type="match status" value="1"/>
</dbReference>
<feature type="domain" description="Methyltransferase type 11" evidence="1">
    <location>
        <begin position="38"/>
        <end position="127"/>
    </location>
</feature>
<protein>
    <submittedName>
        <fullName evidence="2">Methyltransferase domain-containing protein</fullName>
    </submittedName>
</protein>
<evidence type="ECO:0000259" key="1">
    <source>
        <dbReference type="Pfam" id="PF08241"/>
    </source>
</evidence>
<evidence type="ECO:0000313" key="3">
    <source>
        <dbReference type="Proteomes" id="UP000184278"/>
    </source>
</evidence>
<dbReference type="AlphaFoldDB" id="A0A1M5QBD7"/>
<dbReference type="SUPFAM" id="SSF53335">
    <property type="entry name" value="S-adenosyl-L-methionine-dependent methyltransferases"/>
    <property type="match status" value="1"/>
</dbReference>
<keyword evidence="3" id="KW-1185">Reference proteome</keyword>
<organism evidence="2 3">
    <name type="scientific">Butyrivibrio fibrisolvens DSM 3071</name>
    <dbReference type="NCBI Taxonomy" id="1121131"/>
    <lineage>
        <taxon>Bacteria</taxon>
        <taxon>Bacillati</taxon>
        <taxon>Bacillota</taxon>
        <taxon>Clostridia</taxon>
        <taxon>Lachnospirales</taxon>
        <taxon>Lachnospiraceae</taxon>
        <taxon>Butyrivibrio</taxon>
    </lineage>
</organism>
<proteinExistence type="predicted"/>
<sequence length="242" mass="27999">MGTIKDYRNMVEQPWGRMFYDLIYRQLDISNDKKVKILDFGAGFCITSNHYAKYHDVTAVEPNEEMYSLRVKDNDYTLVSQGIEYLQTIPENTYDYVICHNVLEYVESVDEVLNELVRVLKPGGRLSIVKHNELGKVLAYAVLNDKPQAALHVLNDNSDEGTVFGNRHLYNNDHLVNSLADAMKLVDAYGIRSLFGLSSNNEIKFTDEWYQSMLELETKADAMDEFKKIAFYNHLILEKKYN</sequence>
<evidence type="ECO:0000313" key="2">
    <source>
        <dbReference type="EMBL" id="SHH11288.1"/>
    </source>
</evidence>
<dbReference type="Gene3D" id="3.40.50.150">
    <property type="entry name" value="Vaccinia Virus protein VP39"/>
    <property type="match status" value="1"/>
</dbReference>
<accession>A0A1M5QBD7</accession>
<dbReference type="RefSeq" id="WP_073384821.1">
    <property type="nucleotide sequence ID" value="NZ_FQXK01000003.1"/>
</dbReference>
<dbReference type="GeneID" id="89508995"/>
<keyword evidence="2" id="KW-0489">Methyltransferase</keyword>
<dbReference type="GO" id="GO:0008757">
    <property type="term" value="F:S-adenosylmethionine-dependent methyltransferase activity"/>
    <property type="evidence" value="ECO:0007669"/>
    <property type="project" value="InterPro"/>
</dbReference>
<dbReference type="EMBL" id="FQXK01000003">
    <property type="protein sequence ID" value="SHH11288.1"/>
    <property type="molecule type" value="Genomic_DNA"/>
</dbReference>
<dbReference type="GO" id="GO:0032259">
    <property type="term" value="P:methylation"/>
    <property type="evidence" value="ECO:0007669"/>
    <property type="project" value="UniProtKB-KW"/>
</dbReference>
<reference evidence="3" key="1">
    <citation type="submission" date="2016-11" db="EMBL/GenBank/DDBJ databases">
        <authorList>
            <person name="Varghese N."/>
            <person name="Submissions S."/>
        </authorList>
    </citation>
    <scope>NUCLEOTIDE SEQUENCE [LARGE SCALE GENOMIC DNA]</scope>
    <source>
        <strain evidence="3">DSM 3071</strain>
    </source>
</reference>
<dbReference type="PANTHER" id="PTHR42912:SF93">
    <property type="entry name" value="N6-ADENOSINE-METHYLTRANSFERASE TMT1A"/>
    <property type="match status" value="1"/>
</dbReference>
<dbReference type="PANTHER" id="PTHR42912">
    <property type="entry name" value="METHYLTRANSFERASE"/>
    <property type="match status" value="1"/>
</dbReference>
<dbReference type="Pfam" id="PF08241">
    <property type="entry name" value="Methyltransf_11"/>
    <property type="match status" value="1"/>
</dbReference>
<dbReference type="Proteomes" id="UP000184278">
    <property type="component" value="Unassembled WGS sequence"/>
</dbReference>
<name>A0A1M5QBD7_BUTFI</name>
<dbReference type="STRING" id="1121131.SAMN02745229_00257"/>
<dbReference type="InterPro" id="IPR050508">
    <property type="entry name" value="Methyltransf_Superfamily"/>
</dbReference>
<dbReference type="InterPro" id="IPR029063">
    <property type="entry name" value="SAM-dependent_MTases_sf"/>
</dbReference>
<dbReference type="OrthoDB" id="4697647at2"/>
<keyword evidence="2" id="KW-0808">Transferase</keyword>
<dbReference type="InterPro" id="IPR013216">
    <property type="entry name" value="Methyltransf_11"/>
</dbReference>
<gene>
    <name evidence="2" type="ORF">SAMN02745229_00257</name>
</gene>